<evidence type="ECO:0000256" key="1">
    <source>
        <dbReference type="ARBA" id="ARBA00022692"/>
    </source>
</evidence>
<keyword evidence="2 5" id="KW-1133">Transmembrane helix</keyword>
<proteinExistence type="predicted"/>
<feature type="compositionally biased region" description="Low complexity" evidence="4">
    <location>
        <begin position="698"/>
        <end position="710"/>
    </location>
</feature>
<dbReference type="InterPro" id="IPR029016">
    <property type="entry name" value="GAF-like_dom_sf"/>
</dbReference>
<feature type="domain" description="GGDEF" evidence="7">
    <location>
        <begin position="539"/>
        <end position="672"/>
    </location>
</feature>
<reference evidence="8 9" key="1">
    <citation type="journal article" date="2009" name="Genome Res.">
        <title>Complete genome of the cellulolytic thermophile Acidothermus cellulolyticus 11B provides insights into its ecophysiological and evolutionary adaptations.</title>
        <authorList>
            <person name="Barabote R.D."/>
            <person name="Xie G."/>
            <person name="Leu D.H."/>
            <person name="Normand P."/>
            <person name="Necsulea A."/>
            <person name="Daubin V."/>
            <person name="Medigue C."/>
            <person name="Adney W.S."/>
            <person name="Xu X.C."/>
            <person name="Lapidus A."/>
            <person name="Parales R.E."/>
            <person name="Detter C."/>
            <person name="Pujic P."/>
            <person name="Bruce D."/>
            <person name="Lavire C."/>
            <person name="Challacombe J.F."/>
            <person name="Brettin T.S."/>
            <person name="Berry A.M."/>
        </authorList>
    </citation>
    <scope>NUCLEOTIDE SEQUENCE [LARGE SCALE GENOMIC DNA]</scope>
    <source>
        <strain evidence="9">ATCC 43068 / DSM 8971 / 11B</strain>
    </source>
</reference>
<evidence type="ECO:0000259" key="7">
    <source>
        <dbReference type="PROSITE" id="PS50887"/>
    </source>
</evidence>
<dbReference type="Pfam" id="PF00672">
    <property type="entry name" value="HAMP"/>
    <property type="match status" value="1"/>
</dbReference>
<evidence type="ECO:0000256" key="3">
    <source>
        <dbReference type="SAM" id="Coils"/>
    </source>
</evidence>
<accession>A0LR80</accession>
<dbReference type="PANTHER" id="PTHR45138">
    <property type="entry name" value="REGULATORY COMPONENTS OF SENSORY TRANSDUCTION SYSTEM"/>
    <property type="match status" value="1"/>
</dbReference>
<keyword evidence="5" id="KW-0472">Membrane</keyword>
<dbReference type="EMBL" id="CP000481">
    <property type="protein sequence ID" value="ABK51940.1"/>
    <property type="molecule type" value="Genomic_DNA"/>
</dbReference>
<keyword evidence="3" id="KW-0175">Coiled coil</keyword>
<dbReference type="InterPro" id="IPR029787">
    <property type="entry name" value="Nucleotide_cyclase"/>
</dbReference>
<name>A0LR80_ACIC1</name>
<dbReference type="Gene3D" id="3.30.450.40">
    <property type="match status" value="1"/>
</dbReference>
<dbReference type="GO" id="GO:0005886">
    <property type="term" value="C:plasma membrane"/>
    <property type="evidence" value="ECO:0007669"/>
    <property type="project" value="TreeGrafter"/>
</dbReference>
<dbReference type="Pfam" id="PF13185">
    <property type="entry name" value="GAF_2"/>
    <property type="match status" value="1"/>
</dbReference>
<dbReference type="SUPFAM" id="SSF158472">
    <property type="entry name" value="HAMP domain-like"/>
    <property type="match status" value="1"/>
</dbReference>
<dbReference type="SMART" id="SM00304">
    <property type="entry name" value="HAMP"/>
    <property type="match status" value="1"/>
</dbReference>
<dbReference type="Pfam" id="PF00990">
    <property type="entry name" value="GGDEF"/>
    <property type="match status" value="1"/>
</dbReference>
<dbReference type="InterPro" id="IPR050469">
    <property type="entry name" value="Diguanylate_Cyclase"/>
</dbReference>
<sequence>MTSDIGARRPLPASGADRHRTRIGLRARLSMAFVFVVLIPVLVGCLLVAVIVPDVLRGQVSGRLRADRTDVSDLLAAQCGHAMLDARALGLRLVGTTPQQAVRASLAESRADYAAVVDASGAAVAEAGRRPAGVTDLSVLDGCGSGRGAEVAIAGRVELAVGNHPDWRYAVVAWLISPQTAADLQAHLADQPAVTLAVGSEIVSSTLPLPVARAQLAAIRPGADVTQVGSRIVAVHDAAAGEPYRILVSRPVPELGGLPWIFLGIIGFATAGAIAIGRFLARLISQPVAELSEAASRVAGGDLDITLPVRSRDEVGRLAAAFNHMTAELRRYIGQLERSHAELRENLERLGAALAQTHNLPGILAVIVDTAMASVRASAGLVALFESDGVLHVKVSRGLPELAPDAVVPLGAGIIGRVAERGTPVHGVVGDGPGLRPIPEEPRRRTVLAVPLRQAGRISGVLAVYDQEETGDGGAAFTENDVRTLGTFAGQASVAIENVLLHQEAERLSLTDALTGLWNYRYLTMTLGHEIERATRFRRPLALLMIDLDRFKDINDRHGHQAGDAVLVELARRLHTTVREVDTVARYGGEEFVVILPETDADGAAHTAERLRQAVRGTPFHVEQMDIPVTASIGIAVFPRHGSSAAILLRAADEALYVAKHSGRDAWRFARAGGETPAGLSTPRIVVVPEAGEPASVPEAGEPGQPEAPA</sequence>
<dbReference type="GO" id="GO:0043709">
    <property type="term" value="P:cell adhesion involved in single-species biofilm formation"/>
    <property type="evidence" value="ECO:0007669"/>
    <property type="project" value="TreeGrafter"/>
</dbReference>
<keyword evidence="1 5" id="KW-0812">Transmembrane</keyword>
<dbReference type="STRING" id="351607.Acel_0165"/>
<gene>
    <name evidence="8" type="ordered locus">Acel_0165</name>
</gene>
<dbReference type="Proteomes" id="UP000008221">
    <property type="component" value="Chromosome"/>
</dbReference>
<protein>
    <submittedName>
        <fullName evidence="8">Diguanylate cyclase with GAF sensor</fullName>
    </submittedName>
</protein>
<keyword evidence="9" id="KW-1185">Reference proteome</keyword>
<dbReference type="SUPFAM" id="SSF55781">
    <property type="entry name" value="GAF domain-like"/>
    <property type="match status" value="1"/>
</dbReference>
<dbReference type="PROSITE" id="PS50887">
    <property type="entry name" value="GGDEF"/>
    <property type="match status" value="1"/>
</dbReference>
<dbReference type="KEGG" id="ace:Acel_0165"/>
<dbReference type="HOGENOM" id="CLU_021525_0_0_11"/>
<feature type="transmembrane region" description="Helical" evidence="5">
    <location>
        <begin position="29"/>
        <end position="52"/>
    </location>
</feature>
<dbReference type="eggNOG" id="COG3706">
    <property type="taxonomic scope" value="Bacteria"/>
</dbReference>
<dbReference type="Gene3D" id="6.10.340.10">
    <property type="match status" value="1"/>
</dbReference>
<feature type="coiled-coil region" evidence="3">
    <location>
        <begin position="333"/>
        <end position="360"/>
    </location>
</feature>
<dbReference type="CDD" id="cd06225">
    <property type="entry name" value="HAMP"/>
    <property type="match status" value="1"/>
</dbReference>
<evidence type="ECO:0000256" key="4">
    <source>
        <dbReference type="SAM" id="MobiDB-lite"/>
    </source>
</evidence>
<dbReference type="PROSITE" id="PS50885">
    <property type="entry name" value="HAMP"/>
    <property type="match status" value="1"/>
</dbReference>
<dbReference type="eggNOG" id="COG5000">
    <property type="taxonomic scope" value="Bacteria"/>
</dbReference>
<dbReference type="CDD" id="cd01949">
    <property type="entry name" value="GGDEF"/>
    <property type="match status" value="1"/>
</dbReference>
<dbReference type="SMART" id="SM00267">
    <property type="entry name" value="GGDEF"/>
    <property type="match status" value="1"/>
</dbReference>
<feature type="region of interest" description="Disordered" evidence="4">
    <location>
        <begin position="691"/>
        <end position="710"/>
    </location>
</feature>
<organism evidence="8 9">
    <name type="scientific">Acidothermus cellulolyticus (strain ATCC 43068 / DSM 8971 / 11B)</name>
    <dbReference type="NCBI Taxonomy" id="351607"/>
    <lineage>
        <taxon>Bacteria</taxon>
        <taxon>Bacillati</taxon>
        <taxon>Actinomycetota</taxon>
        <taxon>Actinomycetes</taxon>
        <taxon>Acidothermales</taxon>
        <taxon>Acidothermaceae</taxon>
        <taxon>Acidothermus</taxon>
    </lineage>
</organism>
<dbReference type="SMART" id="SM00065">
    <property type="entry name" value="GAF"/>
    <property type="match status" value="1"/>
</dbReference>
<dbReference type="eggNOG" id="COG2203">
    <property type="taxonomic scope" value="Bacteria"/>
</dbReference>
<evidence type="ECO:0000256" key="2">
    <source>
        <dbReference type="ARBA" id="ARBA00022989"/>
    </source>
</evidence>
<dbReference type="Gene3D" id="3.30.70.270">
    <property type="match status" value="1"/>
</dbReference>
<dbReference type="GO" id="GO:1902201">
    <property type="term" value="P:negative regulation of bacterial-type flagellum-dependent cell motility"/>
    <property type="evidence" value="ECO:0007669"/>
    <property type="project" value="TreeGrafter"/>
</dbReference>
<dbReference type="PANTHER" id="PTHR45138:SF9">
    <property type="entry name" value="DIGUANYLATE CYCLASE DGCM-RELATED"/>
    <property type="match status" value="1"/>
</dbReference>
<dbReference type="InterPro" id="IPR003018">
    <property type="entry name" value="GAF"/>
</dbReference>
<dbReference type="InterPro" id="IPR003660">
    <property type="entry name" value="HAMP_dom"/>
</dbReference>
<evidence type="ECO:0000313" key="9">
    <source>
        <dbReference type="Proteomes" id="UP000008221"/>
    </source>
</evidence>
<dbReference type="SUPFAM" id="SSF55073">
    <property type="entry name" value="Nucleotide cyclase"/>
    <property type="match status" value="1"/>
</dbReference>
<evidence type="ECO:0000259" key="6">
    <source>
        <dbReference type="PROSITE" id="PS50885"/>
    </source>
</evidence>
<dbReference type="InterPro" id="IPR000160">
    <property type="entry name" value="GGDEF_dom"/>
</dbReference>
<dbReference type="InParanoid" id="A0LR80"/>
<dbReference type="RefSeq" id="WP_011719004.1">
    <property type="nucleotide sequence ID" value="NC_008578.1"/>
</dbReference>
<dbReference type="GO" id="GO:0052621">
    <property type="term" value="F:diguanylate cyclase activity"/>
    <property type="evidence" value="ECO:0007669"/>
    <property type="project" value="TreeGrafter"/>
</dbReference>
<dbReference type="AlphaFoldDB" id="A0LR80"/>
<dbReference type="InterPro" id="IPR043128">
    <property type="entry name" value="Rev_trsase/Diguanyl_cyclase"/>
</dbReference>
<dbReference type="OrthoDB" id="23692at2"/>
<evidence type="ECO:0000313" key="8">
    <source>
        <dbReference type="EMBL" id="ABK51940.1"/>
    </source>
</evidence>
<dbReference type="NCBIfam" id="TIGR00254">
    <property type="entry name" value="GGDEF"/>
    <property type="match status" value="1"/>
</dbReference>
<evidence type="ECO:0000256" key="5">
    <source>
        <dbReference type="SAM" id="Phobius"/>
    </source>
</evidence>
<dbReference type="FunFam" id="3.30.70.270:FF:000001">
    <property type="entry name" value="Diguanylate cyclase domain protein"/>
    <property type="match status" value="1"/>
</dbReference>
<feature type="domain" description="HAMP" evidence="6">
    <location>
        <begin position="282"/>
        <end position="334"/>
    </location>
</feature>
<dbReference type="GO" id="GO:0007165">
    <property type="term" value="P:signal transduction"/>
    <property type="evidence" value="ECO:0007669"/>
    <property type="project" value="InterPro"/>
</dbReference>